<organism evidence="2 3">
    <name type="scientific">Trifolium medium</name>
    <dbReference type="NCBI Taxonomy" id="97028"/>
    <lineage>
        <taxon>Eukaryota</taxon>
        <taxon>Viridiplantae</taxon>
        <taxon>Streptophyta</taxon>
        <taxon>Embryophyta</taxon>
        <taxon>Tracheophyta</taxon>
        <taxon>Spermatophyta</taxon>
        <taxon>Magnoliopsida</taxon>
        <taxon>eudicotyledons</taxon>
        <taxon>Gunneridae</taxon>
        <taxon>Pentapetalae</taxon>
        <taxon>rosids</taxon>
        <taxon>fabids</taxon>
        <taxon>Fabales</taxon>
        <taxon>Fabaceae</taxon>
        <taxon>Papilionoideae</taxon>
        <taxon>50 kb inversion clade</taxon>
        <taxon>NPAAA clade</taxon>
        <taxon>Hologalegina</taxon>
        <taxon>IRL clade</taxon>
        <taxon>Trifolieae</taxon>
        <taxon>Trifolium</taxon>
    </lineage>
</organism>
<comment type="caution">
    <text evidence="2">The sequence shown here is derived from an EMBL/GenBank/DDBJ whole genome shotgun (WGS) entry which is preliminary data.</text>
</comment>
<evidence type="ECO:0000313" key="2">
    <source>
        <dbReference type="EMBL" id="MCI68176.1"/>
    </source>
</evidence>
<reference evidence="2 3" key="1">
    <citation type="journal article" date="2018" name="Front. Plant Sci.">
        <title>Red Clover (Trifolium pratense) and Zigzag Clover (T. medium) - A Picture of Genomic Similarities and Differences.</title>
        <authorList>
            <person name="Dluhosova J."/>
            <person name="Istvanek J."/>
            <person name="Nedelnik J."/>
            <person name="Repkova J."/>
        </authorList>
    </citation>
    <scope>NUCLEOTIDE SEQUENCE [LARGE SCALE GENOMIC DNA]</scope>
    <source>
        <strain evidence="3">cv. 10/8</strain>
        <tissue evidence="2">Leaf</tissue>
    </source>
</reference>
<proteinExistence type="predicted"/>
<feature type="non-terminal residue" evidence="2">
    <location>
        <position position="72"/>
    </location>
</feature>
<protein>
    <submittedName>
        <fullName evidence="2">Uncharacterized protein</fullName>
    </submittedName>
</protein>
<name>A0A392U6Z0_9FABA</name>
<keyword evidence="3" id="KW-1185">Reference proteome</keyword>
<feature type="compositionally biased region" description="Polar residues" evidence="1">
    <location>
        <begin position="46"/>
        <end position="72"/>
    </location>
</feature>
<accession>A0A392U6Z0</accession>
<feature type="region of interest" description="Disordered" evidence="1">
    <location>
        <begin position="38"/>
        <end position="72"/>
    </location>
</feature>
<evidence type="ECO:0000256" key="1">
    <source>
        <dbReference type="SAM" id="MobiDB-lite"/>
    </source>
</evidence>
<sequence length="72" mass="7925">MISGLTDSYADFVTYIQQHDPLPTFETTKSRLELEESTMAQRVARESTNSSSPAALLVKSQNSDESLQSPTS</sequence>
<evidence type="ECO:0000313" key="3">
    <source>
        <dbReference type="Proteomes" id="UP000265520"/>
    </source>
</evidence>
<dbReference type="EMBL" id="LXQA010731917">
    <property type="protein sequence ID" value="MCI68176.1"/>
    <property type="molecule type" value="Genomic_DNA"/>
</dbReference>
<dbReference type="Proteomes" id="UP000265520">
    <property type="component" value="Unassembled WGS sequence"/>
</dbReference>
<dbReference type="AlphaFoldDB" id="A0A392U6Z0"/>